<keyword evidence="4" id="KW-1185">Reference proteome</keyword>
<evidence type="ECO:0000256" key="1">
    <source>
        <dbReference type="SAM" id="MobiDB-lite"/>
    </source>
</evidence>
<sequence>MDENIYWSDMVFEAWITFVFVGNIFAWIGMGFVVYFWIQSFLYTSDSMRSMAGKGVMITSDAVVNVGNEIASLANQNHAAEAQPEPAPKIRKRKWRFEIGETEMENGKAMFLKKGDKNKPNVAENHGIDET</sequence>
<gene>
    <name evidence="3" type="ORF">ODALV1_LOCUS11997</name>
</gene>
<name>A0ABP1QK37_9HEXA</name>
<keyword evidence="2" id="KW-1133">Transmembrane helix</keyword>
<feature type="transmembrane region" description="Helical" evidence="2">
    <location>
        <begin position="15"/>
        <end position="38"/>
    </location>
</feature>
<protein>
    <submittedName>
        <fullName evidence="3">Uncharacterized protein</fullName>
    </submittedName>
</protein>
<evidence type="ECO:0000313" key="4">
    <source>
        <dbReference type="Proteomes" id="UP001642540"/>
    </source>
</evidence>
<keyword evidence="2" id="KW-0472">Membrane</keyword>
<evidence type="ECO:0000313" key="3">
    <source>
        <dbReference type="EMBL" id="CAL8105235.1"/>
    </source>
</evidence>
<evidence type="ECO:0000256" key="2">
    <source>
        <dbReference type="SAM" id="Phobius"/>
    </source>
</evidence>
<reference evidence="3 4" key="1">
    <citation type="submission" date="2024-08" db="EMBL/GenBank/DDBJ databases">
        <authorList>
            <person name="Cucini C."/>
            <person name="Frati F."/>
        </authorList>
    </citation>
    <scope>NUCLEOTIDE SEQUENCE [LARGE SCALE GENOMIC DNA]</scope>
</reference>
<dbReference type="EMBL" id="CAXLJM020000036">
    <property type="protein sequence ID" value="CAL8105235.1"/>
    <property type="molecule type" value="Genomic_DNA"/>
</dbReference>
<proteinExistence type="predicted"/>
<organism evidence="3 4">
    <name type="scientific">Orchesella dallaii</name>
    <dbReference type="NCBI Taxonomy" id="48710"/>
    <lineage>
        <taxon>Eukaryota</taxon>
        <taxon>Metazoa</taxon>
        <taxon>Ecdysozoa</taxon>
        <taxon>Arthropoda</taxon>
        <taxon>Hexapoda</taxon>
        <taxon>Collembola</taxon>
        <taxon>Entomobryomorpha</taxon>
        <taxon>Entomobryoidea</taxon>
        <taxon>Orchesellidae</taxon>
        <taxon>Orchesellinae</taxon>
        <taxon>Orchesella</taxon>
    </lineage>
</organism>
<accession>A0ABP1QK37</accession>
<comment type="caution">
    <text evidence="3">The sequence shown here is derived from an EMBL/GenBank/DDBJ whole genome shotgun (WGS) entry which is preliminary data.</text>
</comment>
<dbReference type="Proteomes" id="UP001642540">
    <property type="component" value="Unassembled WGS sequence"/>
</dbReference>
<keyword evidence="2" id="KW-0812">Transmembrane</keyword>
<feature type="region of interest" description="Disordered" evidence="1">
    <location>
        <begin position="110"/>
        <end position="131"/>
    </location>
</feature>